<keyword evidence="2" id="KW-1185">Reference proteome</keyword>
<accession>A0ABT5I925</accession>
<gene>
    <name evidence="1" type="ORF">PQU93_17750</name>
</gene>
<proteinExistence type="predicted"/>
<evidence type="ECO:0000313" key="1">
    <source>
        <dbReference type="EMBL" id="MDC7692609.1"/>
    </source>
</evidence>
<dbReference type="RefSeq" id="WP_272804180.1">
    <property type="nucleotide sequence ID" value="NZ_JAQQKY010000018.1"/>
</dbReference>
<comment type="caution">
    <text evidence="1">The sequence shown here is derived from an EMBL/GenBank/DDBJ whole genome shotgun (WGS) entry which is preliminary data.</text>
</comment>
<reference evidence="1 2" key="1">
    <citation type="submission" date="2023-01" db="EMBL/GenBank/DDBJ databases">
        <title>Novel species of the genus Vogesella isolated from rivers.</title>
        <authorList>
            <person name="Lu H."/>
        </authorList>
    </citation>
    <scope>NUCLEOTIDE SEQUENCE [LARGE SCALE GENOMIC DNA]</scope>
    <source>
        <strain evidence="1 2">SH7W</strain>
    </source>
</reference>
<dbReference type="EMBL" id="JAQQKY010000018">
    <property type="protein sequence ID" value="MDC7692609.1"/>
    <property type="molecule type" value="Genomic_DNA"/>
</dbReference>
<dbReference type="Proteomes" id="UP001221566">
    <property type="component" value="Unassembled WGS sequence"/>
</dbReference>
<organism evidence="1 2">
    <name type="scientific">Vogesella indigofera</name>
    <name type="common">Pseudomonas indigofera</name>
    <dbReference type="NCBI Taxonomy" id="45465"/>
    <lineage>
        <taxon>Bacteria</taxon>
        <taxon>Pseudomonadati</taxon>
        <taxon>Pseudomonadota</taxon>
        <taxon>Betaproteobacteria</taxon>
        <taxon>Neisseriales</taxon>
        <taxon>Chromobacteriaceae</taxon>
        <taxon>Vogesella</taxon>
    </lineage>
</organism>
<name>A0ABT5I925_VOGIN</name>
<sequence>MLITNQLAVVANLGMRHRQFTVCVESYEDGSNKVACGYPYVALGAMVMHSVRCLCGDVRKGSKVVQTEEYIGQWRMLIEQACNLEQAAKKMKHLTFQVFIDTTNPLWQFEQEHLQSFYPEIFQALPGEVDGKITATFPGGDVEGLFAAFVLASQRGLLSVLTQPTMPTLLEDELEQVAMF</sequence>
<protein>
    <submittedName>
        <fullName evidence="1">Uncharacterized protein</fullName>
    </submittedName>
</protein>
<evidence type="ECO:0000313" key="2">
    <source>
        <dbReference type="Proteomes" id="UP001221566"/>
    </source>
</evidence>